<proteinExistence type="predicted"/>
<keyword evidence="1" id="KW-0670">Pyruvate</keyword>
<sequence>MGNTTSYFKFGASSPHLQLLATQRRDQLQANNVCLSGIVCTIGPGSTNENILVEMMRAGMRIARLNFSHGSHAEHGDRIKTIRKAMELYQERYNQACPLAIALDTKGPEIRTGIIEQGERSKVELKQGSLVKLTNALEYNEKCTDKIIYINYQMLLQKIGVNQEIYIDDGKIILKCDKIENNFVEYLPVISDQDEKDLKFAVENGIDMIFASFVTSSNDIAQIRGVLGEAGKNILIISKIESAQALKDLSHIVNKSDGVMVARGDLALQVPFEQLFQLQKQIIAMCNIEGKPVICATQMLESMMDKQRPSRADVSDIGNAIFDGADCVMLSGETAVGKYPVESVQTMAKICIEAENINWTGRLFHEILTLTFSNNTPDGYCMSAVAAATFYEAAAIIVTSNISTELVKLIAKFKPRCPIIAVTKDVKFSRQIGLYRAAYSVVYEEVISEQTTVEVTEDTATTAAKKENDIKKELRCAVDYGTQRDILRGEDTVVVLRSGELHAVNAGRNMIIETATVKYL</sequence>
<protein>
    <submittedName>
        <fullName evidence="1">Pyruvate kinase</fullName>
    </submittedName>
</protein>
<keyword evidence="2" id="KW-1185">Reference proteome</keyword>
<organism evidence="1 2">
    <name type="scientific">Holotrichia oblita</name>
    <name type="common">Chafer beetle</name>
    <dbReference type="NCBI Taxonomy" id="644536"/>
    <lineage>
        <taxon>Eukaryota</taxon>
        <taxon>Metazoa</taxon>
        <taxon>Ecdysozoa</taxon>
        <taxon>Arthropoda</taxon>
        <taxon>Hexapoda</taxon>
        <taxon>Insecta</taxon>
        <taxon>Pterygota</taxon>
        <taxon>Neoptera</taxon>
        <taxon>Endopterygota</taxon>
        <taxon>Coleoptera</taxon>
        <taxon>Polyphaga</taxon>
        <taxon>Scarabaeiformia</taxon>
        <taxon>Scarabaeidae</taxon>
        <taxon>Melolonthinae</taxon>
        <taxon>Holotrichia</taxon>
    </lineage>
</organism>
<accession>A0ACB9SPQ1</accession>
<dbReference type="Proteomes" id="UP001056778">
    <property type="component" value="Chromosome 8"/>
</dbReference>
<reference evidence="1" key="1">
    <citation type="submission" date="2022-04" db="EMBL/GenBank/DDBJ databases">
        <title>Chromosome-scale genome assembly of Holotrichia oblita Faldermann.</title>
        <authorList>
            <person name="Rongchong L."/>
        </authorList>
    </citation>
    <scope>NUCLEOTIDE SEQUENCE</scope>
    <source>
        <strain evidence="1">81SQS9</strain>
    </source>
</reference>
<evidence type="ECO:0000313" key="2">
    <source>
        <dbReference type="Proteomes" id="UP001056778"/>
    </source>
</evidence>
<dbReference type="EMBL" id="CM043022">
    <property type="protein sequence ID" value="KAI4457107.1"/>
    <property type="molecule type" value="Genomic_DNA"/>
</dbReference>
<gene>
    <name evidence="1" type="ORF">MML48_8g00006345</name>
</gene>
<keyword evidence="1" id="KW-0418">Kinase</keyword>
<keyword evidence="1" id="KW-0808">Transferase</keyword>
<name>A0ACB9SPQ1_HOLOL</name>
<evidence type="ECO:0000313" key="1">
    <source>
        <dbReference type="EMBL" id="KAI4457107.1"/>
    </source>
</evidence>
<comment type="caution">
    <text evidence="1">The sequence shown here is derived from an EMBL/GenBank/DDBJ whole genome shotgun (WGS) entry which is preliminary data.</text>
</comment>